<dbReference type="EMBL" id="JASAYT010000028">
    <property type="protein sequence ID" value="MDP8175488.1"/>
    <property type="molecule type" value="Genomic_DNA"/>
</dbReference>
<feature type="transmembrane region" description="Helical" evidence="1">
    <location>
        <begin position="69"/>
        <end position="92"/>
    </location>
</feature>
<name>A0AAJ6P382_9PAST</name>
<feature type="transmembrane region" description="Helical" evidence="1">
    <location>
        <begin position="7"/>
        <end position="31"/>
    </location>
</feature>
<keyword evidence="1" id="KW-1133">Transmembrane helix</keyword>
<evidence type="ECO:0000313" key="2">
    <source>
        <dbReference type="EMBL" id="MDP8175488.1"/>
    </source>
</evidence>
<reference evidence="2" key="1">
    <citation type="journal article" date="2023" name="Front. Microbiol.">
        <title>Phylogeography and host specificity of Pasteurellaceae pathogenic to sea-farmed fish in the north-east Atlantic.</title>
        <authorList>
            <person name="Gulla S."/>
            <person name="Colquhoun D.J."/>
            <person name="Olsen A.B."/>
            <person name="Spilsberg B."/>
            <person name="Lagesen K."/>
            <person name="Aakesson C.P."/>
            <person name="Strom S."/>
            <person name="Manji F."/>
            <person name="Birkbeck T.H."/>
            <person name="Nilsen H.K."/>
        </authorList>
    </citation>
    <scope>NUCLEOTIDE SEQUENCE</scope>
    <source>
        <strain evidence="2">98B1</strain>
    </source>
</reference>
<evidence type="ECO:0008006" key="4">
    <source>
        <dbReference type="Google" id="ProtNLM"/>
    </source>
</evidence>
<dbReference type="AlphaFoldDB" id="A0AAJ6P382"/>
<feature type="transmembrane region" description="Helical" evidence="1">
    <location>
        <begin position="43"/>
        <end position="62"/>
    </location>
</feature>
<comment type="caution">
    <text evidence="2">The sequence shown here is derived from an EMBL/GenBank/DDBJ whole genome shotgun (WGS) entry which is preliminary data.</text>
</comment>
<feature type="transmembrane region" description="Helical" evidence="1">
    <location>
        <begin position="124"/>
        <end position="143"/>
    </location>
</feature>
<organism evidence="2 3">
    <name type="scientific">Phocoenobacter skyensis</name>
    <dbReference type="NCBI Taxonomy" id="97481"/>
    <lineage>
        <taxon>Bacteria</taxon>
        <taxon>Pseudomonadati</taxon>
        <taxon>Pseudomonadota</taxon>
        <taxon>Gammaproteobacteria</taxon>
        <taxon>Pasteurellales</taxon>
        <taxon>Pasteurellaceae</taxon>
        <taxon>Phocoenobacter</taxon>
    </lineage>
</organism>
<evidence type="ECO:0000313" key="3">
    <source>
        <dbReference type="Proteomes" id="UP001231736"/>
    </source>
</evidence>
<dbReference type="RefSeq" id="WP_306376153.1">
    <property type="nucleotide sequence ID" value="NZ_JASAYT010000028.1"/>
</dbReference>
<dbReference type="Proteomes" id="UP001231736">
    <property type="component" value="Unassembled WGS sequence"/>
</dbReference>
<keyword evidence="1" id="KW-0472">Membrane</keyword>
<feature type="transmembrane region" description="Helical" evidence="1">
    <location>
        <begin position="155"/>
        <end position="175"/>
    </location>
</feature>
<keyword evidence="1" id="KW-0812">Transmembrane</keyword>
<evidence type="ECO:0000256" key="1">
    <source>
        <dbReference type="SAM" id="Phobius"/>
    </source>
</evidence>
<sequence>MKLIKNYFTVFFICVFISIFAKLIFAFYGFADIEITEKLYAVFYGYKFDFAVSAIIAFLTLFFDFNKKLLLGVVLLLMLLLFGFLMGDIMYFNDTSRHISYEIKDAVAEAQGLLGITLRKYLELFILGLISSAIFGVVFFKLLNKNLSAVKFTKSYLPVKLLLIAVSVFFVRGMVQHIPLNPSHAYKIGNPKLAMLSLNGAYNVIYQNIKNKGDIEMTPKYQVYNEAQSIKSLYMNNSKGVEYQKELEHPNIVLLFLESWGASFLKDYGGQSGQDHTLIEYNFNL</sequence>
<accession>A0AAJ6P382</accession>
<protein>
    <recommendedName>
        <fullName evidence="4">Sulfatase</fullName>
    </recommendedName>
</protein>
<gene>
    <name evidence="2" type="ORF">QJU97_08465</name>
</gene>
<proteinExistence type="predicted"/>